<keyword evidence="5" id="KW-0288">FMN</keyword>
<evidence type="ECO:0000256" key="2">
    <source>
        <dbReference type="ARBA" id="ARBA00001966"/>
    </source>
</evidence>
<dbReference type="InterPro" id="IPR001155">
    <property type="entry name" value="OxRdtase_FMN_N"/>
</dbReference>
<dbReference type="AlphaFoldDB" id="A0A371P9W0"/>
<evidence type="ECO:0000313" key="13">
    <source>
        <dbReference type="Proteomes" id="UP000265581"/>
    </source>
</evidence>
<evidence type="ECO:0000256" key="8">
    <source>
        <dbReference type="ARBA" id="ARBA00023004"/>
    </source>
</evidence>
<dbReference type="Gene3D" id="3.20.20.70">
    <property type="entry name" value="Aldolase class I"/>
    <property type="match status" value="1"/>
</dbReference>
<evidence type="ECO:0000256" key="1">
    <source>
        <dbReference type="ARBA" id="ARBA00001917"/>
    </source>
</evidence>
<dbReference type="InterPro" id="IPR036188">
    <property type="entry name" value="FAD/NAD-bd_sf"/>
</dbReference>
<evidence type="ECO:0000259" key="11">
    <source>
        <dbReference type="Pfam" id="PF07992"/>
    </source>
</evidence>
<feature type="domain" description="NADH:flavin oxidoreductase/NADH oxidase N-terminal" evidence="10">
    <location>
        <begin position="7"/>
        <end position="331"/>
    </location>
</feature>
<name>A0A371P9W0_9ACTN</name>
<dbReference type="Pfam" id="PF07992">
    <property type="entry name" value="Pyr_redox_2"/>
    <property type="match status" value="1"/>
</dbReference>
<comment type="cofactor">
    <cofactor evidence="2">
        <name>[4Fe-4S] cluster</name>
        <dbReference type="ChEBI" id="CHEBI:49883"/>
    </cofactor>
</comment>
<evidence type="ECO:0000256" key="9">
    <source>
        <dbReference type="ARBA" id="ARBA00023014"/>
    </source>
</evidence>
<proteinExistence type="inferred from homology"/>
<dbReference type="GO" id="GO:0010181">
    <property type="term" value="F:FMN binding"/>
    <property type="evidence" value="ECO:0007669"/>
    <property type="project" value="InterPro"/>
</dbReference>
<dbReference type="PANTHER" id="PTHR42917">
    <property type="entry name" value="2,4-DIENOYL-COA REDUCTASE"/>
    <property type="match status" value="1"/>
</dbReference>
<keyword evidence="4" id="KW-0285">Flavoprotein</keyword>
<dbReference type="InterPro" id="IPR023753">
    <property type="entry name" value="FAD/NAD-binding_dom"/>
</dbReference>
<keyword evidence="7" id="KW-0560">Oxidoreductase</keyword>
<dbReference type="RefSeq" id="WP_119702794.1">
    <property type="nucleotide sequence ID" value="NZ_JBHSOI010000001.1"/>
</dbReference>
<organism evidence="12 13">
    <name type="scientific">Aeromicrobium endophyticum</name>
    <dbReference type="NCBI Taxonomy" id="2292704"/>
    <lineage>
        <taxon>Bacteria</taxon>
        <taxon>Bacillati</taxon>
        <taxon>Actinomycetota</taxon>
        <taxon>Actinomycetes</taxon>
        <taxon>Propionibacteriales</taxon>
        <taxon>Nocardioidaceae</taxon>
        <taxon>Aeromicrobium</taxon>
    </lineage>
</organism>
<keyword evidence="6" id="KW-0479">Metal-binding</keyword>
<evidence type="ECO:0000259" key="10">
    <source>
        <dbReference type="Pfam" id="PF00724"/>
    </source>
</evidence>
<protein>
    <submittedName>
        <fullName evidence="12">NADH:flavin oxidoreductase</fullName>
    </submittedName>
</protein>
<dbReference type="SUPFAM" id="SSF51971">
    <property type="entry name" value="Nucleotide-binding domain"/>
    <property type="match status" value="1"/>
</dbReference>
<keyword evidence="8" id="KW-0408">Iron</keyword>
<gene>
    <name evidence="12" type="ORF">DX116_03500</name>
</gene>
<dbReference type="Gene3D" id="3.40.50.720">
    <property type="entry name" value="NAD(P)-binding Rossmann-like Domain"/>
    <property type="match status" value="1"/>
</dbReference>
<feature type="domain" description="FAD/NAD(P)-binding" evidence="11">
    <location>
        <begin position="377"/>
        <end position="474"/>
    </location>
</feature>
<dbReference type="PANTHER" id="PTHR42917:SF2">
    <property type="entry name" value="2,4-DIENOYL-COA REDUCTASE [(2E)-ENOYL-COA-PRODUCING]"/>
    <property type="match status" value="1"/>
</dbReference>
<keyword evidence="9" id="KW-0411">Iron-sulfur</keyword>
<dbReference type="GO" id="GO:0016491">
    <property type="term" value="F:oxidoreductase activity"/>
    <property type="evidence" value="ECO:0007669"/>
    <property type="project" value="UniProtKB-KW"/>
</dbReference>
<keyword evidence="13" id="KW-1185">Reference proteome</keyword>
<comment type="similarity">
    <text evidence="3">In the N-terminal section; belongs to the NADH:flavin oxidoreductase/NADH oxidase family.</text>
</comment>
<dbReference type="EMBL" id="QUBR01000001">
    <property type="protein sequence ID" value="REK72682.1"/>
    <property type="molecule type" value="Genomic_DNA"/>
</dbReference>
<dbReference type="GO" id="GO:0051536">
    <property type="term" value="F:iron-sulfur cluster binding"/>
    <property type="evidence" value="ECO:0007669"/>
    <property type="project" value="UniProtKB-KW"/>
</dbReference>
<accession>A0A371P9W0</accession>
<dbReference type="Gene3D" id="3.50.50.60">
    <property type="entry name" value="FAD/NAD(P)-binding domain"/>
    <property type="match status" value="1"/>
</dbReference>
<dbReference type="SUPFAM" id="SSF51395">
    <property type="entry name" value="FMN-linked oxidoreductases"/>
    <property type="match status" value="1"/>
</dbReference>
<evidence type="ECO:0000256" key="4">
    <source>
        <dbReference type="ARBA" id="ARBA00022630"/>
    </source>
</evidence>
<dbReference type="InterPro" id="IPR013785">
    <property type="entry name" value="Aldolase_TIM"/>
</dbReference>
<comment type="cofactor">
    <cofactor evidence="1">
        <name>FMN</name>
        <dbReference type="ChEBI" id="CHEBI:58210"/>
    </cofactor>
</comment>
<reference evidence="12 13" key="1">
    <citation type="submission" date="2018-08" db="EMBL/GenBank/DDBJ databases">
        <title>Aeromicrobium sp. M2KJ-4, whole genome shotgun sequence.</title>
        <authorList>
            <person name="Tuo L."/>
        </authorList>
    </citation>
    <scope>NUCLEOTIDE SEQUENCE [LARGE SCALE GENOMIC DNA]</scope>
    <source>
        <strain evidence="12 13">M2KJ-4</strain>
    </source>
</reference>
<dbReference type="OrthoDB" id="3169239at2"/>
<dbReference type="PRINTS" id="PR00368">
    <property type="entry name" value="FADPNR"/>
</dbReference>
<evidence type="ECO:0000256" key="5">
    <source>
        <dbReference type="ARBA" id="ARBA00022643"/>
    </source>
</evidence>
<comment type="caution">
    <text evidence="12">The sequence shown here is derived from an EMBL/GenBank/DDBJ whole genome shotgun (WGS) entry which is preliminary data.</text>
</comment>
<evidence type="ECO:0000256" key="3">
    <source>
        <dbReference type="ARBA" id="ARBA00011048"/>
    </source>
</evidence>
<dbReference type="Pfam" id="PF00724">
    <property type="entry name" value="Oxidored_FMN"/>
    <property type="match status" value="1"/>
</dbReference>
<dbReference type="GO" id="GO:0046872">
    <property type="term" value="F:metal ion binding"/>
    <property type="evidence" value="ECO:0007669"/>
    <property type="project" value="UniProtKB-KW"/>
</dbReference>
<sequence>MFDHAFSGFRLRGLELRNRLVSLPAGTSLVEGGLPTSGDVEHVERLAEGGVGLIITGAAVVHPSSYPRGGKLVAAYLEEVVPPMRHKAEAAHRHGAFMIGQLVHLGREGIGAEADVPSVAPSAVRTARDAYPPHVLTSDEIRDQVDAWGLSARHLERAGLDGVEIHAAHGYLVAQFMSSATNLRTDEHGGDLAGRLRFLDEVIDAIRRETGPDFVLGVRLSAEEEVSGGTGIDHCLLVAEHLAARGDVDYLSITHGTRGSYVKDSTGPDAVAVESAARVRAATGLPVLVGQRIRDAGTADTVVRTGKADLVGMARALIADPELPAKSRDSRLDEVRSCIGVNQDCRAFDPHLHCAVNAEVGRGRHPGLTTPIDRPREVHVVGAGPAGLEAARVAALRGHRVTLYEAATSTGGALRLAAAAPHRAALLDVVDHLEREVRRLRVDVHLGAPISRDDLVEIHGIADDVVLATGAVPGPAPDAAAGRRVLSVEDVLAGAPVPVGRGTALVYDESDGFWPVFNAAESLARSGWSVHVATALTACAPRVPHESQGPLLTRLASGGARVTIGHRLEASGDGWALAPVFGGPPVGVEPDLVVWHRDRAVTDSFGSAGLVRIGDCVAPRRIGHAIADGYRVGASLGLTRS</sequence>
<evidence type="ECO:0000313" key="12">
    <source>
        <dbReference type="EMBL" id="REK72682.1"/>
    </source>
</evidence>
<evidence type="ECO:0000256" key="7">
    <source>
        <dbReference type="ARBA" id="ARBA00023002"/>
    </source>
</evidence>
<evidence type="ECO:0000256" key="6">
    <source>
        <dbReference type="ARBA" id="ARBA00022723"/>
    </source>
</evidence>
<dbReference type="InterPro" id="IPR051793">
    <property type="entry name" value="NADH:flavin_oxidoreductase"/>
</dbReference>
<dbReference type="SUPFAM" id="SSF51905">
    <property type="entry name" value="FAD/NAD(P)-binding domain"/>
    <property type="match status" value="1"/>
</dbReference>
<dbReference type="Proteomes" id="UP000265581">
    <property type="component" value="Unassembled WGS sequence"/>
</dbReference>